<dbReference type="KEGG" id="ccp:CHC_T00000215001"/>
<keyword evidence="7 10" id="KW-0862">Zinc</keyword>
<sequence length="481" mass="53475">MVFSFRNTSAFIASLFLPITTYFSRTRVGIAVPETFSMNVLSPPVQRLQHYLRVRTDHAAPSYHEAITFLNQTTRTLLPRASFVTHEFVKGKPVAIVSIQGTDPALPAVMLNSHTDVVPAEQDKWLWDPFDARLIFAHREWRIYARGAQDMKGVGLQYLEALSALVANGWLPHRTVHVTYVPDEEIGGVDGMGAFVNSRAFKNMRIGVALDEGLPNEGPAFNVYYGERQTWWLTVKVTGSPGHGATFPETSATQLLHAIIDKAMRFRKLQFDKMNATGADLGDVLGINMAFLKAGQPNDKFAAGYAMNMIPTSAEVGFDIRVPPMMDPDELDDIIQSWLTCENGQLCPGVTYKWIIKVKNPSITSRVPAENPHIQSFLEGLSQAGISNRLKHGIFPAATDARYLRMANVPCFGFSPIEMTPNLLHKHNEYITMDGYLKGCKIYEKIIKEMAGPSQKHEDHQLDVFSSADSGTDGDTAKQDL</sequence>
<feature type="binding site" evidence="10">
    <location>
        <position position="150"/>
    </location>
    <ligand>
        <name>Zn(2+)</name>
        <dbReference type="ChEBI" id="CHEBI:29105"/>
        <label>1</label>
    </ligand>
</feature>
<evidence type="ECO:0000313" key="12">
    <source>
        <dbReference type="EMBL" id="CDF39362.1"/>
    </source>
</evidence>
<dbReference type="EMBL" id="HG002023">
    <property type="protein sequence ID" value="CDF39362.1"/>
    <property type="molecule type" value="Genomic_DNA"/>
</dbReference>
<keyword evidence="5 10" id="KW-0479">Metal-binding</keyword>
<dbReference type="InterPro" id="IPR010159">
    <property type="entry name" value="N-acyl_aa_amidohydrolase"/>
</dbReference>
<feature type="binding site" evidence="10">
    <location>
        <position position="425"/>
    </location>
    <ligand>
        <name>Zn(2+)</name>
        <dbReference type="ChEBI" id="CHEBI:29105"/>
        <label>2</label>
    </ligand>
</feature>
<comment type="similarity">
    <text evidence="2">Belongs to the peptidase M20A family.</text>
</comment>
<evidence type="ECO:0000256" key="5">
    <source>
        <dbReference type="ARBA" id="ARBA00022723"/>
    </source>
</evidence>
<feature type="domain" description="Peptidase M20 dimerisation" evidence="11">
    <location>
        <begin position="225"/>
        <end position="340"/>
    </location>
</feature>
<dbReference type="Gene3D" id="3.30.70.360">
    <property type="match status" value="1"/>
</dbReference>
<evidence type="ECO:0000256" key="2">
    <source>
        <dbReference type="ARBA" id="ARBA00006247"/>
    </source>
</evidence>
<dbReference type="PhylomeDB" id="R7QLI5"/>
<dbReference type="InterPro" id="IPR052083">
    <property type="entry name" value="Aminoacylase-1_M20A"/>
</dbReference>
<dbReference type="Gene3D" id="3.40.630.10">
    <property type="entry name" value="Zn peptidases"/>
    <property type="match status" value="1"/>
</dbReference>
<dbReference type="GO" id="GO:0046872">
    <property type="term" value="F:metal ion binding"/>
    <property type="evidence" value="ECO:0007669"/>
    <property type="project" value="UniProtKB-KW"/>
</dbReference>
<dbReference type="PANTHER" id="PTHR45892">
    <property type="entry name" value="AMINOACYLASE-1"/>
    <property type="match status" value="1"/>
</dbReference>
<gene>
    <name evidence="12" type="ORF">CHC_T00000215001</name>
</gene>
<keyword evidence="13" id="KW-1185">Reference proteome</keyword>
<dbReference type="PIRSF" id="PIRSF036696">
    <property type="entry name" value="ACY-1"/>
    <property type="match status" value="1"/>
</dbReference>
<feature type="binding site" evidence="10">
    <location>
        <position position="185"/>
    </location>
    <ligand>
        <name>Zn(2+)</name>
        <dbReference type="ChEBI" id="CHEBI:29105"/>
        <label>2</label>
    </ligand>
</feature>
<dbReference type="PROSITE" id="PS00758">
    <property type="entry name" value="ARGE_DAPE_CPG2_1"/>
    <property type="match status" value="1"/>
</dbReference>
<feature type="active site" description="Proton acceptor" evidence="9">
    <location>
        <position position="184"/>
    </location>
</feature>
<evidence type="ECO:0000256" key="10">
    <source>
        <dbReference type="PIRSR" id="PIRSR036696-2"/>
    </source>
</evidence>
<dbReference type="Pfam" id="PF07687">
    <property type="entry name" value="M20_dimer"/>
    <property type="match status" value="1"/>
</dbReference>
<comment type="subcellular location">
    <subcellularLocation>
        <location evidence="1">Cytoplasm</location>
    </subcellularLocation>
</comment>
<dbReference type="GeneID" id="17326989"/>
<dbReference type="NCBIfam" id="TIGR01880">
    <property type="entry name" value="Ac-peptdase-euk"/>
    <property type="match status" value="1"/>
</dbReference>
<dbReference type="InterPro" id="IPR001261">
    <property type="entry name" value="ArgE/DapE_CS"/>
</dbReference>
<evidence type="ECO:0000256" key="1">
    <source>
        <dbReference type="ARBA" id="ARBA00004496"/>
    </source>
</evidence>
<evidence type="ECO:0000256" key="8">
    <source>
        <dbReference type="ARBA" id="ARBA00029656"/>
    </source>
</evidence>
<dbReference type="SUPFAM" id="SSF53187">
    <property type="entry name" value="Zn-dependent exopeptidases"/>
    <property type="match status" value="1"/>
</dbReference>
<dbReference type="OrthoDB" id="3064516at2759"/>
<proteinExistence type="inferred from homology"/>
<dbReference type="Pfam" id="PF01546">
    <property type="entry name" value="Peptidase_M20"/>
    <property type="match status" value="1"/>
</dbReference>
<dbReference type="STRING" id="2769.R7QLI5"/>
<dbReference type="EC" id="3.5.1.14" evidence="3"/>
<keyword evidence="6" id="KW-0378">Hydrolase</keyword>
<evidence type="ECO:0000256" key="4">
    <source>
        <dbReference type="ARBA" id="ARBA00022490"/>
    </source>
</evidence>
<feature type="active site" evidence="9">
    <location>
        <position position="116"/>
    </location>
</feature>
<dbReference type="GO" id="GO:0005737">
    <property type="term" value="C:cytoplasm"/>
    <property type="evidence" value="ECO:0007669"/>
    <property type="project" value="UniProtKB-SubCell"/>
</dbReference>
<comment type="cofactor">
    <cofactor evidence="10">
        <name>Zn(2+)</name>
        <dbReference type="ChEBI" id="CHEBI:29105"/>
    </cofactor>
    <text evidence="10">Binds 2 Zn(2+) ions per subunit.</text>
</comment>
<evidence type="ECO:0000256" key="3">
    <source>
        <dbReference type="ARBA" id="ARBA00011913"/>
    </source>
</evidence>
<protein>
    <recommendedName>
        <fullName evidence="3">N-acyl-aliphatic-L-amino acid amidohydrolase</fullName>
        <ecNumber evidence="3">3.5.1.14</ecNumber>
    </recommendedName>
    <alternativeName>
        <fullName evidence="8">N-acyl-L-amino-acid amidohydrolase</fullName>
    </alternativeName>
</protein>
<dbReference type="GO" id="GO:0004046">
    <property type="term" value="F:aminoacylase activity"/>
    <property type="evidence" value="ECO:0007669"/>
    <property type="project" value="UniProtKB-EC"/>
</dbReference>
<organism evidence="12 13">
    <name type="scientific">Chondrus crispus</name>
    <name type="common">Carrageen Irish moss</name>
    <name type="synonym">Polymorpha crispa</name>
    <dbReference type="NCBI Taxonomy" id="2769"/>
    <lineage>
        <taxon>Eukaryota</taxon>
        <taxon>Rhodophyta</taxon>
        <taxon>Florideophyceae</taxon>
        <taxon>Rhodymeniophycidae</taxon>
        <taxon>Gigartinales</taxon>
        <taxon>Gigartinaceae</taxon>
        <taxon>Chondrus</taxon>
    </lineage>
</organism>
<dbReference type="InterPro" id="IPR002933">
    <property type="entry name" value="Peptidase_M20"/>
</dbReference>
<feature type="binding site" evidence="10">
    <location>
        <position position="114"/>
    </location>
    <ligand>
        <name>Zn(2+)</name>
        <dbReference type="ChEBI" id="CHEBI:29105"/>
        <label>1</label>
    </ligand>
</feature>
<feature type="binding site" evidence="10">
    <location>
        <position position="212"/>
    </location>
    <ligand>
        <name>Zn(2+)</name>
        <dbReference type="ChEBI" id="CHEBI:29105"/>
        <label>1</label>
    </ligand>
</feature>
<name>R7QLI5_CHOCR</name>
<feature type="binding site" evidence="10">
    <location>
        <position position="150"/>
    </location>
    <ligand>
        <name>Zn(2+)</name>
        <dbReference type="ChEBI" id="CHEBI:29105"/>
        <label>2</label>
    </ligand>
</feature>
<keyword evidence="4" id="KW-0963">Cytoplasm</keyword>
<dbReference type="PANTHER" id="PTHR45892:SF1">
    <property type="entry name" value="AMINOACYLASE-1"/>
    <property type="match status" value="1"/>
</dbReference>
<evidence type="ECO:0000256" key="6">
    <source>
        <dbReference type="ARBA" id="ARBA00022801"/>
    </source>
</evidence>
<dbReference type="Proteomes" id="UP000012073">
    <property type="component" value="Unassembled WGS sequence"/>
</dbReference>
<dbReference type="SUPFAM" id="SSF55031">
    <property type="entry name" value="Bacterial exopeptidase dimerisation domain"/>
    <property type="match status" value="1"/>
</dbReference>
<evidence type="ECO:0000259" key="11">
    <source>
        <dbReference type="Pfam" id="PF07687"/>
    </source>
</evidence>
<accession>R7QLI5</accession>
<dbReference type="InterPro" id="IPR011650">
    <property type="entry name" value="Peptidase_M20_dimer"/>
</dbReference>
<dbReference type="InterPro" id="IPR036264">
    <property type="entry name" value="Bact_exopeptidase_dim_dom"/>
</dbReference>
<reference evidence="13" key="1">
    <citation type="journal article" date="2013" name="Proc. Natl. Acad. Sci. U.S.A.">
        <title>Genome structure and metabolic features in the red seaweed Chondrus crispus shed light on evolution of the Archaeplastida.</title>
        <authorList>
            <person name="Collen J."/>
            <person name="Porcel B."/>
            <person name="Carre W."/>
            <person name="Ball S.G."/>
            <person name="Chaparro C."/>
            <person name="Tonon T."/>
            <person name="Barbeyron T."/>
            <person name="Michel G."/>
            <person name="Noel B."/>
            <person name="Valentin K."/>
            <person name="Elias M."/>
            <person name="Artiguenave F."/>
            <person name="Arun A."/>
            <person name="Aury J.M."/>
            <person name="Barbosa-Neto J.F."/>
            <person name="Bothwell J.H."/>
            <person name="Bouget F.Y."/>
            <person name="Brillet L."/>
            <person name="Cabello-Hurtado F."/>
            <person name="Capella-Gutierrez S."/>
            <person name="Charrier B."/>
            <person name="Cladiere L."/>
            <person name="Cock J.M."/>
            <person name="Coelho S.M."/>
            <person name="Colleoni C."/>
            <person name="Czjzek M."/>
            <person name="Da Silva C."/>
            <person name="Delage L."/>
            <person name="Denoeud F."/>
            <person name="Deschamps P."/>
            <person name="Dittami S.M."/>
            <person name="Gabaldon T."/>
            <person name="Gachon C.M."/>
            <person name="Groisillier A."/>
            <person name="Herve C."/>
            <person name="Jabbari K."/>
            <person name="Katinka M."/>
            <person name="Kloareg B."/>
            <person name="Kowalczyk N."/>
            <person name="Labadie K."/>
            <person name="Leblanc C."/>
            <person name="Lopez P.J."/>
            <person name="McLachlan D.H."/>
            <person name="Meslet-Cladiere L."/>
            <person name="Moustafa A."/>
            <person name="Nehr Z."/>
            <person name="Nyvall Collen P."/>
            <person name="Panaud O."/>
            <person name="Partensky F."/>
            <person name="Poulain J."/>
            <person name="Rensing S.A."/>
            <person name="Rousvoal S."/>
            <person name="Samson G."/>
            <person name="Symeonidi A."/>
            <person name="Weissenbach J."/>
            <person name="Zambounis A."/>
            <person name="Wincker P."/>
            <person name="Boyen C."/>
        </authorList>
    </citation>
    <scope>NUCLEOTIDE SEQUENCE [LARGE SCALE GENOMIC DNA]</scope>
    <source>
        <strain evidence="13">cv. Stackhouse</strain>
    </source>
</reference>
<dbReference type="Gene3D" id="1.10.150.900">
    <property type="match status" value="1"/>
</dbReference>
<dbReference type="AlphaFoldDB" id="R7QLI5"/>
<evidence type="ECO:0000256" key="9">
    <source>
        <dbReference type="PIRSR" id="PIRSR036696-1"/>
    </source>
</evidence>
<dbReference type="Gramene" id="CDF39362">
    <property type="protein sequence ID" value="CDF39362"/>
    <property type="gene ID" value="CHC_T00000215001"/>
</dbReference>
<evidence type="ECO:0000313" key="13">
    <source>
        <dbReference type="Proteomes" id="UP000012073"/>
    </source>
</evidence>
<dbReference type="RefSeq" id="XP_005719273.1">
    <property type="nucleotide sequence ID" value="XM_005719216.1"/>
</dbReference>
<dbReference type="GO" id="GO:0006520">
    <property type="term" value="P:amino acid metabolic process"/>
    <property type="evidence" value="ECO:0007669"/>
    <property type="project" value="InterPro"/>
</dbReference>
<dbReference type="OMA" id="GTDAKQF"/>
<evidence type="ECO:0000256" key="7">
    <source>
        <dbReference type="ARBA" id="ARBA00022833"/>
    </source>
</evidence>